<accession>A0A1G2CYL5</accession>
<evidence type="ECO:0008006" key="3">
    <source>
        <dbReference type="Google" id="ProtNLM"/>
    </source>
</evidence>
<dbReference type="EMBL" id="MHLI01000004">
    <property type="protein sequence ID" value="OGZ06357.1"/>
    <property type="molecule type" value="Genomic_DNA"/>
</dbReference>
<dbReference type="AlphaFoldDB" id="A0A1G2CYL5"/>
<dbReference type="Proteomes" id="UP000177122">
    <property type="component" value="Unassembled WGS sequence"/>
</dbReference>
<name>A0A1G2CYL5_9BACT</name>
<dbReference type="Gene3D" id="3.90.1010.20">
    <property type="match status" value="1"/>
</dbReference>
<protein>
    <recommendedName>
        <fullName evidence="3">FMN-binding domain-containing protein</fullName>
    </recommendedName>
</protein>
<evidence type="ECO:0000313" key="1">
    <source>
        <dbReference type="EMBL" id="OGZ06357.1"/>
    </source>
</evidence>
<gene>
    <name evidence="1" type="ORF">A2845_01000</name>
</gene>
<proteinExistence type="predicted"/>
<comment type="caution">
    <text evidence="1">The sequence shown here is derived from an EMBL/GenBank/DDBJ whole genome shotgun (WGS) entry which is preliminary data.</text>
</comment>
<evidence type="ECO:0000313" key="2">
    <source>
        <dbReference type="Proteomes" id="UP000177122"/>
    </source>
</evidence>
<sequence>MSKLVPIIVIVAVLIAGGAYYTLGKKSSQIAITPENTTVVATEPQKPVAPSAGITVTAPTYNDGVYTADGAYQTPENTETITVTLTLKNGIVVDSSIQQNAREQKSVLYQQVFAAGYKEFVTGKKITDINIGVVSGSSLTGKGFNAAVASIVKQAKA</sequence>
<organism evidence="1 2">
    <name type="scientific">Candidatus Lloydbacteria bacterium RIFCSPHIGHO2_01_FULL_49_22</name>
    <dbReference type="NCBI Taxonomy" id="1798658"/>
    <lineage>
        <taxon>Bacteria</taxon>
        <taxon>Candidatus Lloydiibacteriota</taxon>
    </lineage>
</organism>
<reference evidence="1 2" key="1">
    <citation type="journal article" date="2016" name="Nat. Commun.">
        <title>Thousands of microbial genomes shed light on interconnected biogeochemical processes in an aquifer system.</title>
        <authorList>
            <person name="Anantharaman K."/>
            <person name="Brown C.T."/>
            <person name="Hug L.A."/>
            <person name="Sharon I."/>
            <person name="Castelle C.J."/>
            <person name="Probst A.J."/>
            <person name="Thomas B.C."/>
            <person name="Singh A."/>
            <person name="Wilkins M.J."/>
            <person name="Karaoz U."/>
            <person name="Brodie E.L."/>
            <person name="Williams K.H."/>
            <person name="Hubbard S.S."/>
            <person name="Banfield J.F."/>
        </authorList>
    </citation>
    <scope>NUCLEOTIDE SEQUENCE [LARGE SCALE GENOMIC DNA]</scope>
</reference>